<comment type="similarity">
    <text evidence="10">Belongs to the protein kinase superfamily.</text>
</comment>
<evidence type="ECO:0000259" key="12">
    <source>
        <dbReference type="PROSITE" id="PS50011"/>
    </source>
</evidence>
<evidence type="ECO:0000256" key="10">
    <source>
        <dbReference type="RuleBase" id="RU000304"/>
    </source>
</evidence>
<evidence type="ECO:0000256" key="6">
    <source>
        <dbReference type="ARBA" id="ARBA00022840"/>
    </source>
</evidence>
<evidence type="ECO:0000256" key="7">
    <source>
        <dbReference type="ARBA" id="ARBA00047292"/>
    </source>
</evidence>
<dbReference type="GO" id="GO:0005829">
    <property type="term" value="C:cytosol"/>
    <property type="evidence" value="ECO:0007669"/>
    <property type="project" value="TreeGrafter"/>
</dbReference>
<dbReference type="InterPro" id="IPR008271">
    <property type="entry name" value="Ser/Thr_kinase_AS"/>
</dbReference>
<evidence type="ECO:0000259" key="13">
    <source>
        <dbReference type="PROSITE" id="PS51285"/>
    </source>
</evidence>
<dbReference type="Proteomes" id="UP001153737">
    <property type="component" value="Chromosome 7"/>
</dbReference>
<evidence type="ECO:0000256" key="9">
    <source>
        <dbReference type="PROSITE-ProRule" id="PRU10141"/>
    </source>
</evidence>
<dbReference type="SMART" id="SM00220">
    <property type="entry name" value="S_TKc"/>
    <property type="match status" value="1"/>
</dbReference>
<dbReference type="PROSITE" id="PS50011">
    <property type="entry name" value="PROTEIN_KINASE_DOM"/>
    <property type="match status" value="1"/>
</dbReference>
<feature type="domain" description="Protein kinase" evidence="12">
    <location>
        <begin position="41"/>
        <end position="296"/>
    </location>
</feature>
<keyword evidence="11" id="KW-1133">Transmembrane helix</keyword>
<dbReference type="InterPro" id="IPR000719">
    <property type="entry name" value="Prot_kinase_dom"/>
</dbReference>
<evidence type="ECO:0000256" key="8">
    <source>
        <dbReference type="ARBA" id="ARBA00047454"/>
    </source>
</evidence>
<keyword evidence="5" id="KW-0418">Kinase</keyword>
<keyword evidence="2 10" id="KW-0723">Serine/threonine-protein kinase</keyword>
<dbReference type="GO" id="GO:0005952">
    <property type="term" value="C:cAMP-dependent protein kinase complex"/>
    <property type="evidence" value="ECO:0007669"/>
    <property type="project" value="TreeGrafter"/>
</dbReference>
<dbReference type="Gene3D" id="3.30.200.20">
    <property type="entry name" value="Phosphorylase Kinase, domain 1"/>
    <property type="match status" value="1"/>
</dbReference>
<dbReference type="OrthoDB" id="63267at2759"/>
<keyword evidence="15" id="KW-1185">Reference proteome</keyword>
<dbReference type="GO" id="GO:0007476">
    <property type="term" value="P:imaginal disc-derived wing morphogenesis"/>
    <property type="evidence" value="ECO:0007669"/>
    <property type="project" value="UniProtKB-ARBA"/>
</dbReference>
<dbReference type="GO" id="GO:0005524">
    <property type="term" value="F:ATP binding"/>
    <property type="evidence" value="ECO:0007669"/>
    <property type="project" value="UniProtKB-UniRule"/>
</dbReference>
<dbReference type="InterPro" id="IPR017441">
    <property type="entry name" value="Protein_kinase_ATP_BS"/>
</dbReference>
<keyword evidence="11" id="KW-0472">Membrane</keyword>
<feature type="domain" description="AGC-kinase C-terminal" evidence="13">
    <location>
        <begin position="297"/>
        <end position="352"/>
    </location>
</feature>
<sequence>MGDDKLQKHYLSFESYLRKSRKEFEARLKDELKPNANYEDFNVTKTLGTGSFGRVVMCKYKDGDKLYAMKVMEKVNIMRTKQLAHTISEIRFLDAIRFPFIVHMEYFFKNNVYVFMVMAFIGGGEMFYHLRNNKKFDENLCKFYAAQVILAFEFIHFMGIVYRDLKPENIMIDLEGYLKVTDLGFCKKIDSQRTYTLCGTPEYLAPEIILSQGYNFSVDWWSLGILIYEMAAGFPPFFAKDHMKLYEKIVSGKFACPPHFSKSLKDLMSNILQIDRTKRFGVLKAGSKDVKGHEWFKGTDFDQILNRKVKPTYIPAVDNQGDTKFFEQYGETFLRQSSLNEYEEEFRDMTLR</sequence>
<dbReference type="EC" id="2.7.11.11" evidence="1"/>
<name>A0A9P0GW59_PHACE</name>
<keyword evidence="6 9" id="KW-0067">ATP-binding</keyword>
<dbReference type="AlphaFoldDB" id="A0A9P0GW59"/>
<protein>
    <recommendedName>
        <fullName evidence="1">cAMP-dependent protein kinase</fullName>
        <ecNumber evidence="1">2.7.11.11</ecNumber>
    </recommendedName>
</protein>
<keyword evidence="4 9" id="KW-0547">Nucleotide-binding</keyword>
<dbReference type="InterPro" id="IPR011009">
    <property type="entry name" value="Kinase-like_dom_sf"/>
</dbReference>
<accession>A0A9P0GW59</accession>
<dbReference type="GO" id="GO:0004691">
    <property type="term" value="F:cAMP-dependent protein kinase activity"/>
    <property type="evidence" value="ECO:0007669"/>
    <property type="project" value="UniProtKB-EC"/>
</dbReference>
<dbReference type="PANTHER" id="PTHR24353:SF153">
    <property type="entry name" value="CAMP-DEPENDENT PROTEIN KINASE CATALYTIC SUBUNIT 1"/>
    <property type="match status" value="1"/>
</dbReference>
<dbReference type="PROSITE" id="PS51285">
    <property type="entry name" value="AGC_KINASE_CTER"/>
    <property type="match status" value="1"/>
</dbReference>
<comment type="catalytic activity">
    <reaction evidence="7">
        <text>L-threonyl-[protein] + ATP = O-phospho-L-threonyl-[protein] + ADP + H(+)</text>
        <dbReference type="Rhea" id="RHEA:46608"/>
        <dbReference type="Rhea" id="RHEA-COMP:11060"/>
        <dbReference type="Rhea" id="RHEA-COMP:11605"/>
        <dbReference type="ChEBI" id="CHEBI:15378"/>
        <dbReference type="ChEBI" id="CHEBI:30013"/>
        <dbReference type="ChEBI" id="CHEBI:30616"/>
        <dbReference type="ChEBI" id="CHEBI:61977"/>
        <dbReference type="ChEBI" id="CHEBI:456216"/>
        <dbReference type="EC" id="2.7.11.11"/>
    </reaction>
</comment>
<dbReference type="Gene3D" id="1.10.510.10">
    <property type="entry name" value="Transferase(Phosphotransferase) domain 1"/>
    <property type="match status" value="1"/>
</dbReference>
<organism evidence="14 15">
    <name type="scientific">Phaedon cochleariae</name>
    <name type="common">Mustard beetle</name>
    <dbReference type="NCBI Taxonomy" id="80249"/>
    <lineage>
        <taxon>Eukaryota</taxon>
        <taxon>Metazoa</taxon>
        <taxon>Ecdysozoa</taxon>
        <taxon>Arthropoda</taxon>
        <taxon>Hexapoda</taxon>
        <taxon>Insecta</taxon>
        <taxon>Pterygota</taxon>
        <taxon>Neoptera</taxon>
        <taxon>Endopterygota</taxon>
        <taxon>Coleoptera</taxon>
        <taxon>Polyphaga</taxon>
        <taxon>Cucujiformia</taxon>
        <taxon>Chrysomeloidea</taxon>
        <taxon>Chrysomelidae</taxon>
        <taxon>Chrysomelinae</taxon>
        <taxon>Chrysomelini</taxon>
        <taxon>Phaedon</taxon>
    </lineage>
</organism>
<feature type="transmembrane region" description="Helical" evidence="11">
    <location>
        <begin position="112"/>
        <end position="131"/>
    </location>
</feature>
<evidence type="ECO:0000256" key="4">
    <source>
        <dbReference type="ARBA" id="ARBA00022741"/>
    </source>
</evidence>
<keyword evidence="3" id="KW-0808">Transferase</keyword>
<comment type="catalytic activity">
    <reaction evidence="8">
        <text>L-seryl-[protein] + ATP = O-phospho-L-seryl-[protein] + ADP + H(+)</text>
        <dbReference type="Rhea" id="RHEA:17989"/>
        <dbReference type="Rhea" id="RHEA-COMP:9863"/>
        <dbReference type="Rhea" id="RHEA-COMP:11604"/>
        <dbReference type="ChEBI" id="CHEBI:15378"/>
        <dbReference type="ChEBI" id="CHEBI:29999"/>
        <dbReference type="ChEBI" id="CHEBI:30616"/>
        <dbReference type="ChEBI" id="CHEBI:83421"/>
        <dbReference type="ChEBI" id="CHEBI:456216"/>
        <dbReference type="EC" id="2.7.11.11"/>
    </reaction>
</comment>
<dbReference type="PROSITE" id="PS00107">
    <property type="entry name" value="PROTEIN_KINASE_ATP"/>
    <property type="match status" value="1"/>
</dbReference>
<dbReference type="FunFam" id="1.10.510.10:FF:000005">
    <property type="entry name" value="cAMP-dependent protein kinase catalytic subunit alpha"/>
    <property type="match status" value="1"/>
</dbReference>
<dbReference type="PANTHER" id="PTHR24353">
    <property type="entry name" value="CYCLIC NUCLEOTIDE-DEPENDENT PROTEIN KINASE"/>
    <property type="match status" value="1"/>
</dbReference>
<evidence type="ECO:0000313" key="14">
    <source>
        <dbReference type="EMBL" id="CAH1176274.1"/>
    </source>
</evidence>
<keyword evidence="11" id="KW-0812">Transmembrane</keyword>
<dbReference type="PROSITE" id="PS00108">
    <property type="entry name" value="PROTEIN_KINASE_ST"/>
    <property type="match status" value="1"/>
</dbReference>
<reference evidence="14" key="2">
    <citation type="submission" date="2022-10" db="EMBL/GenBank/DDBJ databases">
        <authorList>
            <consortium name="ENA_rothamsted_submissions"/>
            <consortium name="culmorum"/>
            <person name="King R."/>
        </authorList>
    </citation>
    <scope>NUCLEOTIDE SEQUENCE</scope>
</reference>
<dbReference type="GO" id="GO:0005634">
    <property type="term" value="C:nucleus"/>
    <property type="evidence" value="ECO:0007669"/>
    <property type="project" value="TreeGrafter"/>
</dbReference>
<dbReference type="Pfam" id="PF00069">
    <property type="entry name" value="Pkinase"/>
    <property type="match status" value="1"/>
</dbReference>
<evidence type="ECO:0000256" key="1">
    <source>
        <dbReference type="ARBA" id="ARBA00012444"/>
    </source>
</evidence>
<dbReference type="EMBL" id="OU896713">
    <property type="protein sequence ID" value="CAH1176274.1"/>
    <property type="molecule type" value="Genomic_DNA"/>
</dbReference>
<feature type="transmembrane region" description="Helical" evidence="11">
    <location>
        <begin position="143"/>
        <end position="162"/>
    </location>
</feature>
<evidence type="ECO:0000256" key="5">
    <source>
        <dbReference type="ARBA" id="ARBA00022777"/>
    </source>
</evidence>
<dbReference type="SUPFAM" id="SSF56112">
    <property type="entry name" value="Protein kinase-like (PK-like)"/>
    <property type="match status" value="1"/>
</dbReference>
<feature type="binding site" evidence="9">
    <location>
        <position position="70"/>
    </location>
    <ligand>
        <name>ATP</name>
        <dbReference type="ChEBI" id="CHEBI:30616"/>
    </ligand>
</feature>
<evidence type="ECO:0000256" key="2">
    <source>
        <dbReference type="ARBA" id="ARBA00022527"/>
    </source>
</evidence>
<evidence type="ECO:0000313" key="15">
    <source>
        <dbReference type="Proteomes" id="UP001153737"/>
    </source>
</evidence>
<evidence type="ECO:0000256" key="3">
    <source>
        <dbReference type="ARBA" id="ARBA00022679"/>
    </source>
</evidence>
<proteinExistence type="inferred from homology"/>
<dbReference type="InterPro" id="IPR000961">
    <property type="entry name" value="AGC-kinase_C"/>
</dbReference>
<evidence type="ECO:0000256" key="11">
    <source>
        <dbReference type="SAM" id="Phobius"/>
    </source>
</evidence>
<gene>
    <name evidence="14" type="ORF">PHAECO_LOCUS11229</name>
</gene>
<reference evidence="14" key="1">
    <citation type="submission" date="2022-01" db="EMBL/GenBank/DDBJ databases">
        <authorList>
            <person name="King R."/>
        </authorList>
    </citation>
    <scope>NUCLEOTIDE SEQUENCE</scope>
</reference>